<evidence type="ECO:0000313" key="1">
    <source>
        <dbReference type="EMBL" id="GAH19179.1"/>
    </source>
</evidence>
<sequence length="69" mass="8003">MIKFNKKIKNISILGLFLISSVFLTSFKTENDVAFLDQEIPESIDLKASGFWSNFTYIHVKDNWTDFPV</sequence>
<protein>
    <submittedName>
        <fullName evidence="1">Uncharacterized protein</fullName>
    </submittedName>
</protein>
<reference evidence="1" key="1">
    <citation type="journal article" date="2014" name="Front. Microbiol.">
        <title>High frequency of phylogenetically diverse reductive dehalogenase-homologous genes in deep subseafloor sedimentary metagenomes.</title>
        <authorList>
            <person name="Kawai M."/>
            <person name="Futagami T."/>
            <person name="Toyoda A."/>
            <person name="Takaki Y."/>
            <person name="Nishi S."/>
            <person name="Hori S."/>
            <person name="Arai W."/>
            <person name="Tsubouchi T."/>
            <person name="Morono Y."/>
            <person name="Uchiyama I."/>
            <person name="Ito T."/>
            <person name="Fujiyama A."/>
            <person name="Inagaki F."/>
            <person name="Takami H."/>
        </authorList>
    </citation>
    <scope>NUCLEOTIDE SEQUENCE</scope>
    <source>
        <strain evidence="1">Expedition CK06-06</strain>
    </source>
</reference>
<feature type="non-terminal residue" evidence="1">
    <location>
        <position position="69"/>
    </location>
</feature>
<dbReference type="EMBL" id="BARU01001598">
    <property type="protein sequence ID" value="GAH19179.1"/>
    <property type="molecule type" value="Genomic_DNA"/>
</dbReference>
<organism evidence="1">
    <name type="scientific">marine sediment metagenome</name>
    <dbReference type="NCBI Taxonomy" id="412755"/>
    <lineage>
        <taxon>unclassified sequences</taxon>
        <taxon>metagenomes</taxon>
        <taxon>ecological metagenomes</taxon>
    </lineage>
</organism>
<gene>
    <name evidence="1" type="ORF">S03H2_04112</name>
</gene>
<name>X1EPY7_9ZZZZ</name>
<proteinExistence type="predicted"/>
<dbReference type="AlphaFoldDB" id="X1EPY7"/>
<accession>X1EPY7</accession>
<comment type="caution">
    <text evidence="1">The sequence shown here is derived from an EMBL/GenBank/DDBJ whole genome shotgun (WGS) entry which is preliminary data.</text>
</comment>